<dbReference type="InterPro" id="IPR053232">
    <property type="entry name" value="DnaJ_C/III_chloroplastic"/>
</dbReference>
<dbReference type="InterPro" id="IPR036869">
    <property type="entry name" value="J_dom_sf"/>
</dbReference>
<evidence type="ECO:0000313" key="4">
    <source>
        <dbReference type="Proteomes" id="UP000228503"/>
    </source>
</evidence>
<dbReference type="PROSITE" id="PS50076">
    <property type="entry name" value="DNAJ_2"/>
    <property type="match status" value="1"/>
</dbReference>
<evidence type="ECO:0000256" key="1">
    <source>
        <dbReference type="SAM" id="MobiDB-lite"/>
    </source>
</evidence>
<dbReference type="PANTHER" id="PTHR45090:SF4">
    <property type="entry name" value="J DOMAIN-CONTAINING PROTEIN"/>
    <property type="match status" value="1"/>
</dbReference>
<dbReference type="SUPFAM" id="SSF46565">
    <property type="entry name" value="Chaperone J-domain"/>
    <property type="match status" value="1"/>
</dbReference>
<dbReference type="EMBL" id="PFOB01000079">
    <property type="protein sequence ID" value="PIZ61616.1"/>
    <property type="molecule type" value="Genomic_DNA"/>
</dbReference>
<dbReference type="InterPro" id="IPR001623">
    <property type="entry name" value="DnaJ_domain"/>
</dbReference>
<accession>A0A2M7TUW3</accession>
<feature type="compositionally biased region" description="Basic and acidic residues" evidence="1">
    <location>
        <begin position="131"/>
        <end position="144"/>
    </location>
</feature>
<gene>
    <name evidence="3" type="ORF">COY16_06300</name>
</gene>
<sequence>MPIIEEPAPEEPWQFDAESLRQIDEIYENLRVLQFTADYQVPNYYTLLGVEQTASDDEIKRAIDVMLARYQEANYHISLTPRQQRQMTVLNTYVQDAYRALLDPSQRHNYNIWLSQPSIPTVSQVELDAARQREATKKHQEAELSKQGPAPPEKTAPPHEYEVRIDSSRSLMDQFPDIQAEAQNHRVIALTLNPAMTQEFMPEIIEQILQTDKAQNFVSDMKFNSFSIHQNNDGSLHFTGNAIGSYVKIAMALGKNKPTSISGNIRIVDGVPQLADVDISIEDLSFLGKAFLKGSRGKVLGMIQNADILKGAKTALANVYIAAESIDMNIIGDSIRIVVNNNPKQ</sequence>
<organism evidence="3 4">
    <name type="scientific">Candidatus Roizmanbacteria bacterium CG_4_10_14_0_2_um_filter_39_13</name>
    <dbReference type="NCBI Taxonomy" id="1974825"/>
    <lineage>
        <taxon>Bacteria</taxon>
        <taxon>Candidatus Roizmaniibacteriota</taxon>
    </lineage>
</organism>
<dbReference type="CDD" id="cd06257">
    <property type="entry name" value="DnaJ"/>
    <property type="match status" value="1"/>
</dbReference>
<dbReference type="AlphaFoldDB" id="A0A2M7TUW3"/>
<dbReference type="PANTHER" id="PTHR45090">
    <property type="entry name" value="CHAPERONE PROTEIN DNAJ 20 CHLOROPLASTIC"/>
    <property type="match status" value="1"/>
</dbReference>
<dbReference type="Gene3D" id="1.10.287.110">
    <property type="entry name" value="DnaJ domain"/>
    <property type="match status" value="1"/>
</dbReference>
<name>A0A2M7TUW3_9BACT</name>
<evidence type="ECO:0000313" key="3">
    <source>
        <dbReference type="EMBL" id="PIZ61616.1"/>
    </source>
</evidence>
<proteinExistence type="predicted"/>
<dbReference type="Proteomes" id="UP000228503">
    <property type="component" value="Unassembled WGS sequence"/>
</dbReference>
<feature type="region of interest" description="Disordered" evidence="1">
    <location>
        <begin position="131"/>
        <end position="158"/>
    </location>
</feature>
<evidence type="ECO:0000259" key="2">
    <source>
        <dbReference type="PROSITE" id="PS50076"/>
    </source>
</evidence>
<feature type="domain" description="J" evidence="2">
    <location>
        <begin position="43"/>
        <end position="114"/>
    </location>
</feature>
<protein>
    <recommendedName>
        <fullName evidence="2">J domain-containing protein</fullName>
    </recommendedName>
</protein>
<reference evidence="4" key="1">
    <citation type="submission" date="2017-09" db="EMBL/GenBank/DDBJ databases">
        <title>Depth-based differentiation of microbial function through sediment-hosted aquifers and enrichment of novel symbionts in the deep terrestrial subsurface.</title>
        <authorList>
            <person name="Probst A.J."/>
            <person name="Ladd B."/>
            <person name="Jarett J.K."/>
            <person name="Geller-Mcgrath D.E."/>
            <person name="Sieber C.M.K."/>
            <person name="Emerson J.B."/>
            <person name="Anantharaman K."/>
            <person name="Thomas B.C."/>
            <person name="Malmstrom R."/>
            <person name="Stieglmeier M."/>
            <person name="Klingl A."/>
            <person name="Woyke T."/>
            <person name="Ryan C.M."/>
            <person name="Banfield J.F."/>
        </authorList>
    </citation>
    <scope>NUCLEOTIDE SEQUENCE [LARGE SCALE GENOMIC DNA]</scope>
</reference>
<comment type="caution">
    <text evidence="3">The sequence shown here is derived from an EMBL/GenBank/DDBJ whole genome shotgun (WGS) entry which is preliminary data.</text>
</comment>